<dbReference type="Gene3D" id="2.160.20.10">
    <property type="entry name" value="Single-stranded right-handed beta-helix, Pectin lyase-like"/>
    <property type="match status" value="1"/>
</dbReference>
<accession>X0UPT6</accession>
<dbReference type="Pfam" id="PF00404">
    <property type="entry name" value="Dockerin_1"/>
    <property type="match status" value="1"/>
</dbReference>
<dbReference type="InterPro" id="IPR012334">
    <property type="entry name" value="Pectin_lyas_fold"/>
</dbReference>
<dbReference type="Gene3D" id="1.10.1330.10">
    <property type="entry name" value="Dockerin domain"/>
    <property type="match status" value="1"/>
</dbReference>
<dbReference type="AlphaFoldDB" id="X0UPT6"/>
<evidence type="ECO:0000259" key="1">
    <source>
        <dbReference type="PROSITE" id="PS51766"/>
    </source>
</evidence>
<feature type="domain" description="Dockerin" evidence="1">
    <location>
        <begin position="187"/>
        <end position="250"/>
    </location>
</feature>
<dbReference type="InterPro" id="IPR036439">
    <property type="entry name" value="Dockerin_dom_sf"/>
</dbReference>
<dbReference type="InterPro" id="IPR039448">
    <property type="entry name" value="Beta_helix"/>
</dbReference>
<dbReference type="SUPFAM" id="SSF51126">
    <property type="entry name" value="Pectin lyase-like"/>
    <property type="match status" value="1"/>
</dbReference>
<reference evidence="2" key="1">
    <citation type="journal article" date="2014" name="Front. Microbiol.">
        <title>High frequency of phylogenetically diverse reductive dehalogenase-homologous genes in deep subseafloor sedimentary metagenomes.</title>
        <authorList>
            <person name="Kawai M."/>
            <person name="Futagami T."/>
            <person name="Toyoda A."/>
            <person name="Takaki Y."/>
            <person name="Nishi S."/>
            <person name="Hori S."/>
            <person name="Arai W."/>
            <person name="Tsubouchi T."/>
            <person name="Morono Y."/>
            <person name="Uchiyama I."/>
            <person name="Ito T."/>
            <person name="Fujiyama A."/>
            <person name="Inagaki F."/>
            <person name="Takami H."/>
        </authorList>
    </citation>
    <scope>NUCLEOTIDE SEQUENCE</scope>
    <source>
        <strain evidence="2">Expedition CK06-06</strain>
    </source>
</reference>
<dbReference type="InterPro" id="IPR011050">
    <property type="entry name" value="Pectin_lyase_fold/virulence"/>
</dbReference>
<dbReference type="GO" id="GO:0004553">
    <property type="term" value="F:hydrolase activity, hydrolyzing O-glycosyl compounds"/>
    <property type="evidence" value="ECO:0007669"/>
    <property type="project" value="InterPro"/>
</dbReference>
<sequence length="250" mass="25699">ANCTFSGNSAEGNGGGMGNDTYSNPTLTNCTFSGNRSGGAGAGICNTYNSSPTLANCTFTGNSAEDDGGGMYNWVQSEPTLTNCILWLNSDAGGMDESAQIHNAGGTTAVDYSCIQGWTGSLGGVGNIGDYPQLVAGYYLAQRAAGQPVESLCVDAGDPTSEMIDGTTRTDGVQDAGVVDMGYHYPGPACFGDMNGDGARNITDFTLFASAYGSQVGDANFNPYADLTGNGYVNMTDFTVFAPYYGVPCP</sequence>
<feature type="non-terminal residue" evidence="2">
    <location>
        <position position="1"/>
    </location>
</feature>
<dbReference type="GO" id="GO:0000272">
    <property type="term" value="P:polysaccharide catabolic process"/>
    <property type="evidence" value="ECO:0007669"/>
    <property type="project" value="InterPro"/>
</dbReference>
<name>X0UPT6_9ZZZZ</name>
<proteinExistence type="predicted"/>
<dbReference type="Pfam" id="PF13229">
    <property type="entry name" value="Beta_helix"/>
    <property type="match status" value="1"/>
</dbReference>
<dbReference type="InterPro" id="IPR002105">
    <property type="entry name" value="Dockerin_1_rpt"/>
</dbReference>
<comment type="caution">
    <text evidence="2">The sequence shown here is derived from an EMBL/GenBank/DDBJ whole genome shotgun (WGS) entry which is preliminary data.</text>
</comment>
<protein>
    <recommendedName>
        <fullName evidence="1">Dockerin domain-containing protein</fullName>
    </recommendedName>
</protein>
<dbReference type="PROSITE" id="PS51766">
    <property type="entry name" value="DOCKERIN"/>
    <property type="match status" value="1"/>
</dbReference>
<gene>
    <name evidence="2" type="ORF">S01H1_46406</name>
</gene>
<evidence type="ECO:0000313" key="2">
    <source>
        <dbReference type="EMBL" id="GAG07695.1"/>
    </source>
</evidence>
<organism evidence="2">
    <name type="scientific">marine sediment metagenome</name>
    <dbReference type="NCBI Taxonomy" id="412755"/>
    <lineage>
        <taxon>unclassified sequences</taxon>
        <taxon>metagenomes</taxon>
        <taxon>ecological metagenomes</taxon>
    </lineage>
</organism>
<dbReference type="InterPro" id="IPR016134">
    <property type="entry name" value="Dockerin_dom"/>
</dbReference>
<dbReference type="EMBL" id="BARS01029715">
    <property type="protein sequence ID" value="GAG07695.1"/>
    <property type="molecule type" value="Genomic_DNA"/>
</dbReference>
<dbReference type="SUPFAM" id="SSF63446">
    <property type="entry name" value="Type I dockerin domain"/>
    <property type="match status" value="1"/>
</dbReference>